<dbReference type="Proteomes" id="UP001219355">
    <property type="component" value="Chromosome 1"/>
</dbReference>
<dbReference type="CDD" id="cd04301">
    <property type="entry name" value="NAT_SF"/>
    <property type="match status" value="1"/>
</dbReference>
<proteinExistence type="predicted"/>
<protein>
    <recommendedName>
        <fullName evidence="1">N-acetyltransferase domain-containing protein</fullName>
    </recommendedName>
</protein>
<accession>A0AAF0DCW0</accession>
<dbReference type="Gene3D" id="3.40.630.30">
    <property type="match status" value="1"/>
</dbReference>
<dbReference type="AlphaFoldDB" id="A0AAF0DCW0"/>
<sequence>MPPPLQLLIRDIHSLPQNDATAIIEHIIRLEKRTFPPSEAYEFTLDLWKKKPNTRVIYAKLAEIQSPPTLAETRKLANTATTNNSTNAIAYAVYVRIKGTALLHKVCVSEPHRGRGVGGQLMAYIEQRLRREGCQRVQLWVDKERVVARRLYARCGFEELESVEDYYGIGRTGIKMVLELGRG</sequence>
<dbReference type="EMBL" id="CP120627">
    <property type="protein sequence ID" value="WEW55685.1"/>
    <property type="molecule type" value="Genomic_DNA"/>
</dbReference>
<dbReference type="SUPFAM" id="SSF55729">
    <property type="entry name" value="Acyl-CoA N-acyltransferases (Nat)"/>
    <property type="match status" value="1"/>
</dbReference>
<evidence type="ECO:0000313" key="3">
    <source>
        <dbReference type="Proteomes" id="UP001219355"/>
    </source>
</evidence>
<keyword evidence="3" id="KW-1185">Reference proteome</keyword>
<name>A0AAF0DCW0_9EURO</name>
<dbReference type="InterPro" id="IPR000182">
    <property type="entry name" value="GNAT_dom"/>
</dbReference>
<feature type="domain" description="N-acetyltransferase" evidence="1">
    <location>
        <begin position="10"/>
        <end position="181"/>
    </location>
</feature>
<evidence type="ECO:0000259" key="1">
    <source>
        <dbReference type="PROSITE" id="PS51186"/>
    </source>
</evidence>
<reference evidence="2" key="1">
    <citation type="submission" date="2023-03" db="EMBL/GenBank/DDBJ databases">
        <title>Emydomyces testavorans Genome Sequence.</title>
        <authorList>
            <person name="Hoyer L."/>
        </authorList>
    </citation>
    <scope>NUCLEOTIDE SEQUENCE</scope>
    <source>
        <strain evidence="2">16-2883</strain>
    </source>
</reference>
<evidence type="ECO:0000313" key="2">
    <source>
        <dbReference type="EMBL" id="WEW55685.1"/>
    </source>
</evidence>
<dbReference type="PANTHER" id="PTHR47542">
    <property type="entry name" value="ACYL-COA N-ACYLTRANSFERASES (NAT) SUPERFAMILY PROTEIN"/>
    <property type="match status" value="1"/>
</dbReference>
<dbReference type="GO" id="GO:0016747">
    <property type="term" value="F:acyltransferase activity, transferring groups other than amino-acyl groups"/>
    <property type="evidence" value="ECO:0007669"/>
    <property type="project" value="InterPro"/>
</dbReference>
<organism evidence="2 3">
    <name type="scientific">Emydomyces testavorans</name>
    <dbReference type="NCBI Taxonomy" id="2070801"/>
    <lineage>
        <taxon>Eukaryota</taxon>
        <taxon>Fungi</taxon>
        <taxon>Dikarya</taxon>
        <taxon>Ascomycota</taxon>
        <taxon>Pezizomycotina</taxon>
        <taxon>Eurotiomycetes</taxon>
        <taxon>Eurotiomycetidae</taxon>
        <taxon>Onygenales</taxon>
        <taxon>Nannizziopsiaceae</taxon>
        <taxon>Emydomyces</taxon>
    </lineage>
</organism>
<gene>
    <name evidence="2" type="ORF">PRK78_001118</name>
</gene>
<dbReference type="PROSITE" id="PS51186">
    <property type="entry name" value="GNAT"/>
    <property type="match status" value="1"/>
</dbReference>
<dbReference type="Pfam" id="PF00583">
    <property type="entry name" value="Acetyltransf_1"/>
    <property type="match status" value="1"/>
</dbReference>
<dbReference type="InterPro" id="IPR016181">
    <property type="entry name" value="Acyl_CoA_acyltransferase"/>
</dbReference>
<dbReference type="PANTHER" id="PTHR47542:SF2">
    <property type="entry name" value="ACYL-COA N-ACYLTRANSFERASES (NAT) SUPERFAMILY PROTEIN"/>
    <property type="match status" value="1"/>
</dbReference>